<dbReference type="CDD" id="cd00071">
    <property type="entry name" value="GMPK"/>
    <property type="match status" value="1"/>
</dbReference>
<comment type="function">
    <text evidence="1 13">Essential for recycling GMP and indirectly, cGMP.</text>
</comment>
<reference evidence="15 16" key="1">
    <citation type="journal article" date="2009" name="Int. J. Syst. Evol. Microbiol.">
        <title>Paenibacillus contaminans sp. nov., isolated from a contaminated laboratory plate.</title>
        <authorList>
            <person name="Chou J.H."/>
            <person name="Lee J.H."/>
            <person name="Lin M.C."/>
            <person name="Chang P.S."/>
            <person name="Arun A.B."/>
            <person name="Young C.C."/>
            <person name="Chen W.M."/>
        </authorList>
    </citation>
    <scope>NUCLEOTIDE SEQUENCE [LARGE SCALE GENOMIC DNA]</scope>
    <source>
        <strain evidence="15 16">CKOBP-6</strain>
    </source>
</reference>
<dbReference type="PANTHER" id="PTHR23117:SF13">
    <property type="entry name" value="GUANYLATE KINASE"/>
    <property type="match status" value="1"/>
</dbReference>
<dbReference type="NCBIfam" id="TIGR03263">
    <property type="entry name" value="guanyl_kin"/>
    <property type="match status" value="1"/>
</dbReference>
<dbReference type="InterPro" id="IPR020590">
    <property type="entry name" value="Guanylate_kinase_CS"/>
</dbReference>
<keyword evidence="10 13" id="KW-0067">ATP-binding</keyword>
<dbReference type="HAMAP" id="MF_00328">
    <property type="entry name" value="Guanylate_kinase"/>
    <property type="match status" value="1"/>
</dbReference>
<keyword evidence="6 13" id="KW-0963">Cytoplasm</keyword>
<evidence type="ECO:0000259" key="14">
    <source>
        <dbReference type="PROSITE" id="PS50052"/>
    </source>
</evidence>
<dbReference type="FunFam" id="3.40.50.300:FF:000855">
    <property type="entry name" value="Guanylate kinase"/>
    <property type="match status" value="1"/>
</dbReference>
<dbReference type="EC" id="2.7.4.8" evidence="4 13"/>
<evidence type="ECO:0000256" key="11">
    <source>
        <dbReference type="ARBA" id="ARBA00030128"/>
    </source>
</evidence>
<dbReference type="InterPro" id="IPR017665">
    <property type="entry name" value="Guanylate_kinase"/>
</dbReference>
<accession>A0A329MKW6</accession>
<evidence type="ECO:0000256" key="8">
    <source>
        <dbReference type="ARBA" id="ARBA00022741"/>
    </source>
</evidence>
<dbReference type="PROSITE" id="PS00856">
    <property type="entry name" value="GUANYLATE_KINASE_1"/>
    <property type="match status" value="1"/>
</dbReference>
<dbReference type="OrthoDB" id="9808150at2"/>
<dbReference type="SMART" id="SM00072">
    <property type="entry name" value="GuKc"/>
    <property type="match status" value="1"/>
</dbReference>
<proteinExistence type="inferred from homology"/>
<evidence type="ECO:0000256" key="5">
    <source>
        <dbReference type="ARBA" id="ARBA00016296"/>
    </source>
</evidence>
<comment type="similarity">
    <text evidence="3 13">Belongs to the guanylate kinase family.</text>
</comment>
<keyword evidence="8 13" id="KW-0547">Nucleotide-binding</keyword>
<evidence type="ECO:0000256" key="3">
    <source>
        <dbReference type="ARBA" id="ARBA00005790"/>
    </source>
</evidence>
<dbReference type="AlphaFoldDB" id="A0A329MKW6"/>
<dbReference type="FunFam" id="3.30.63.10:FF:000002">
    <property type="entry name" value="Guanylate kinase 1"/>
    <property type="match status" value="1"/>
</dbReference>
<dbReference type="RefSeq" id="WP_113032374.1">
    <property type="nucleotide sequence ID" value="NZ_QMFB01000010.1"/>
</dbReference>
<evidence type="ECO:0000256" key="4">
    <source>
        <dbReference type="ARBA" id="ARBA00012961"/>
    </source>
</evidence>
<dbReference type="Pfam" id="PF00625">
    <property type="entry name" value="Guanylate_kin"/>
    <property type="match status" value="1"/>
</dbReference>
<dbReference type="Gene3D" id="3.40.50.300">
    <property type="entry name" value="P-loop containing nucleotide triphosphate hydrolases"/>
    <property type="match status" value="1"/>
</dbReference>
<dbReference type="GO" id="GO:0004385">
    <property type="term" value="F:GMP kinase activity"/>
    <property type="evidence" value="ECO:0007669"/>
    <property type="project" value="UniProtKB-UniRule"/>
</dbReference>
<keyword evidence="16" id="KW-1185">Reference proteome</keyword>
<name>A0A329MKW6_9BACL</name>
<evidence type="ECO:0000256" key="13">
    <source>
        <dbReference type="HAMAP-Rule" id="MF_00328"/>
    </source>
</evidence>
<evidence type="ECO:0000256" key="12">
    <source>
        <dbReference type="ARBA" id="ARBA00048594"/>
    </source>
</evidence>
<organism evidence="15 16">
    <name type="scientific">Paenibacillus contaminans</name>
    <dbReference type="NCBI Taxonomy" id="450362"/>
    <lineage>
        <taxon>Bacteria</taxon>
        <taxon>Bacillati</taxon>
        <taxon>Bacillota</taxon>
        <taxon>Bacilli</taxon>
        <taxon>Bacillales</taxon>
        <taxon>Paenibacillaceae</taxon>
        <taxon>Paenibacillus</taxon>
    </lineage>
</organism>
<dbReference type="GO" id="GO:0005524">
    <property type="term" value="F:ATP binding"/>
    <property type="evidence" value="ECO:0007669"/>
    <property type="project" value="UniProtKB-UniRule"/>
</dbReference>
<dbReference type="PROSITE" id="PS50052">
    <property type="entry name" value="GUANYLATE_KINASE_2"/>
    <property type="match status" value="1"/>
</dbReference>
<feature type="binding site" evidence="13">
    <location>
        <begin position="21"/>
        <end position="28"/>
    </location>
    <ligand>
        <name>ATP</name>
        <dbReference type="ChEBI" id="CHEBI:30616"/>
    </ligand>
</feature>
<dbReference type="Gene3D" id="3.30.63.10">
    <property type="entry name" value="Guanylate Kinase phosphate binding domain"/>
    <property type="match status" value="1"/>
</dbReference>
<dbReference type="Proteomes" id="UP000250369">
    <property type="component" value="Unassembled WGS sequence"/>
</dbReference>
<comment type="subcellular location">
    <subcellularLocation>
        <location evidence="2 13">Cytoplasm</location>
    </subcellularLocation>
</comment>
<evidence type="ECO:0000256" key="1">
    <source>
        <dbReference type="ARBA" id="ARBA00003531"/>
    </source>
</evidence>
<feature type="domain" description="Guanylate kinase-like" evidence="14">
    <location>
        <begin position="14"/>
        <end position="192"/>
    </location>
</feature>
<keyword evidence="7 13" id="KW-0808">Transferase</keyword>
<dbReference type="GO" id="GO:0005829">
    <property type="term" value="C:cytosol"/>
    <property type="evidence" value="ECO:0007669"/>
    <property type="project" value="TreeGrafter"/>
</dbReference>
<dbReference type="InterPro" id="IPR027417">
    <property type="entry name" value="P-loop_NTPase"/>
</dbReference>
<evidence type="ECO:0000313" key="16">
    <source>
        <dbReference type="Proteomes" id="UP000250369"/>
    </source>
</evidence>
<protein>
    <recommendedName>
        <fullName evidence="5 13">Guanylate kinase</fullName>
        <ecNumber evidence="4 13">2.7.4.8</ecNumber>
    </recommendedName>
    <alternativeName>
        <fullName evidence="11 13">GMP kinase</fullName>
    </alternativeName>
</protein>
<evidence type="ECO:0000256" key="7">
    <source>
        <dbReference type="ARBA" id="ARBA00022679"/>
    </source>
</evidence>
<dbReference type="EMBL" id="QMFB01000010">
    <property type="protein sequence ID" value="RAV19946.1"/>
    <property type="molecule type" value="Genomic_DNA"/>
</dbReference>
<evidence type="ECO:0000256" key="9">
    <source>
        <dbReference type="ARBA" id="ARBA00022777"/>
    </source>
</evidence>
<dbReference type="InterPro" id="IPR008144">
    <property type="entry name" value="Guanylate_kin-like_dom"/>
</dbReference>
<comment type="catalytic activity">
    <reaction evidence="12 13">
        <text>GMP + ATP = GDP + ADP</text>
        <dbReference type="Rhea" id="RHEA:20780"/>
        <dbReference type="ChEBI" id="CHEBI:30616"/>
        <dbReference type="ChEBI" id="CHEBI:58115"/>
        <dbReference type="ChEBI" id="CHEBI:58189"/>
        <dbReference type="ChEBI" id="CHEBI:456216"/>
        <dbReference type="EC" id="2.7.4.8"/>
    </reaction>
</comment>
<keyword evidence="9 13" id="KW-0418">Kinase</keyword>
<comment type="caution">
    <text evidence="15">The sequence shown here is derived from an EMBL/GenBank/DDBJ whole genome shotgun (WGS) entry which is preliminary data.</text>
</comment>
<evidence type="ECO:0000313" key="15">
    <source>
        <dbReference type="EMBL" id="RAV19946.1"/>
    </source>
</evidence>
<dbReference type="PANTHER" id="PTHR23117">
    <property type="entry name" value="GUANYLATE KINASE-RELATED"/>
    <property type="match status" value="1"/>
</dbReference>
<dbReference type="SUPFAM" id="SSF52540">
    <property type="entry name" value="P-loop containing nucleoside triphosphate hydrolases"/>
    <property type="match status" value="1"/>
</dbReference>
<evidence type="ECO:0000256" key="6">
    <source>
        <dbReference type="ARBA" id="ARBA00022490"/>
    </source>
</evidence>
<evidence type="ECO:0000256" key="2">
    <source>
        <dbReference type="ARBA" id="ARBA00004496"/>
    </source>
</evidence>
<evidence type="ECO:0000256" key="10">
    <source>
        <dbReference type="ARBA" id="ARBA00022840"/>
    </source>
</evidence>
<dbReference type="InterPro" id="IPR008145">
    <property type="entry name" value="GK/Ca_channel_bsu"/>
</dbReference>
<sequence length="221" mass="24907">MTNNVGQLNNEGRGILIVLSGPSGVGKGTVCAQLRKCAEDLVYSVSATTRSPRQGEVDGVNYFFKTKEQFQSMIAGDELLEWAEYVGNYYGTPRDFVERTLSSGKDIILEIEVQGALKVRQKFPEGIFIFLLPPSLNELQNRITTRGTESEETIRSRMNVAVEELALLEHYDYAIVNDEVQKACERVQAILTAEHCKRERVSPKIQKWLEEVADNVVSFDR</sequence>
<gene>
    <name evidence="13" type="primary">gmk</name>
    <name evidence="15" type="ORF">DQG23_18665</name>
</gene>